<evidence type="ECO:0000313" key="4">
    <source>
        <dbReference type="Proteomes" id="UP000245431"/>
    </source>
</evidence>
<gene>
    <name evidence="3" type="primary">AGD2</name>
    <name evidence="3" type="ORF">PVE_R1G2966</name>
</gene>
<dbReference type="EC" id="1.1.1.-" evidence="3"/>
<dbReference type="RefSeq" id="WP_017846301.1">
    <property type="nucleotide sequence ID" value="NZ_AOUH01000016.1"/>
</dbReference>
<evidence type="ECO:0000256" key="1">
    <source>
        <dbReference type="ARBA" id="ARBA00023002"/>
    </source>
</evidence>
<dbReference type="PANTHER" id="PTHR43625">
    <property type="entry name" value="AFLATOXIN B1 ALDEHYDE REDUCTASE"/>
    <property type="match status" value="1"/>
</dbReference>
<name>A0A1D3JXP4_PSEVE</name>
<dbReference type="InterPro" id="IPR036812">
    <property type="entry name" value="NAD(P)_OxRdtase_dom_sf"/>
</dbReference>
<dbReference type="Gene3D" id="3.20.20.100">
    <property type="entry name" value="NADP-dependent oxidoreductase domain"/>
    <property type="match status" value="1"/>
</dbReference>
<dbReference type="GO" id="GO:0005737">
    <property type="term" value="C:cytoplasm"/>
    <property type="evidence" value="ECO:0007669"/>
    <property type="project" value="TreeGrafter"/>
</dbReference>
<dbReference type="CDD" id="cd19076">
    <property type="entry name" value="AKR_AKR13A_13D"/>
    <property type="match status" value="1"/>
</dbReference>
<dbReference type="PANTHER" id="PTHR43625:SF40">
    <property type="entry name" value="ALDO-KETO REDUCTASE YAKC [NADP(+)]"/>
    <property type="match status" value="1"/>
</dbReference>
<accession>A0A1D3JXP4</accession>
<protein>
    <submittedName>
        <fullName evidence="3">Probable aldo-keto reductase 2</fullName>
        <ecNumber evidence="3">1.1.1.-</ecNumber>
    </submittedName>
</protein>
<evidence type="ECO:0000313" key="3">
    <source>
        <dbReference type="EMBL" id="SBW80850.1"/>
    </source>
</evidence>
<dbReference type="GO" id="GO:0016491">
    <property type="term" value="F:oxidoreductase activity"/>
    <property type="evidence" value="ECO:0007669"/>
    <property type="project" value="UniProtKB-KW"/>
</dbReference>
<keyword evidence="1 3" id="KW-0560">Oxidoreductase</keyword>
<dbReference type="EMBL" id="LT599583">
    <property type="protein sequence ID" value="SBW80850.1"/>
    <property type="molecule type" value="Genomic_DNA"/>
</dbReference>
<evidence type="ECO:0000259" key="2">
    <source>
        <dbReference type="Pfam" id="PF00248"/>
    </source>
</evidence>
<reference evidence="4" key="1">
    <citation type="submission" date="2016-07" db="EMBL/GenBank/DDBJ databases">
        <authorList>
            <person name="Florea S."/>
            <person name="Webb J.S."/>
            <person name="Jaromczyk J."/>
            <person name="Schardl C.L."/>
        </authorList>
    </citation>
    <scope>NUCLEOTIDE SEQUENCE [LARGE SCALE GENOMIC DNA]</scope>
    <source>
        <strain evidence="4">1YdBTEX2</strain>
    </source>
</reference>
<organism evidence="3 4">
    <name type="scientific">Pseudomonas veronii 1YdBTEX2</name>
    <dbReference type="NCBI Taxonomy" id="1295141"/>
    <lineage>
        <taxon>Bacteria</taxon>
        <taxon>Pseudomonadati</taxon>
        <taxon>Pseudomonadota</taxon>
        <taxon>Gammaproteobacteria</taxon>
        <taxon>Pseudomonadales</taxon>
        <taxon>Pseudomonadaceae</taxon>
        <taxon>Pseudomonas</taxon>
    </lineage>
</organism>
<dbReference type="Pfam" id="PF00248">
    <property type="entry name" value="Aldo_ket_red"/>
    <property type="match status" value="1"/>
</dbReference>
<dbReference type="Proteomes" id="UP000245431">
    <property type="component" value="Chromosome PVE_r1"/>
</dbReference>
<feature type="domain" description="NADP-dependent oxidoreductase" evidence="2">
    <location>
        <begin position="13"/>
        <end position="306"/>
    </location>
</feature>
<sequence>MEHRKLGKIDVSAIGLGCMGLSQAYGVQDEASSIQTLHRAVELGVTFFDTAEVYGPYRNEILLGKALKPYRERVVIATKFGFIYNRDRNDFGEITGTDGRPENARAVAHASLKRLDTDVIDLYYLHRVDPAVPIEESVGAMAELVTEGKVRAIGLSEVSADTLRRAHAIHPITALQSEYSLWTRDVETNGVLDTCRELGISFVPFSPLGRGFLTGKAPVTATLEAGDFRHNLPRFQPGHVEANRKLVSVIEEIAAAKGVSAAQVALAWVLAQGNDIIPIPGAKRLEHLEQNVAATRLKLTEEECTWLEATFSPENISGDRYPAAFEVMSQK</sequence>
<dbReference type="SUPFAM" id="SSF51430">
    <property type="entry name" value="NAD(P)-linked oxidoreductase"/>
    <property type="match status" value="1"/>
</dbReference>
<dbReference type="AlphaFoldDB" id="A0A1D3JXP4"/>
<dbReference type="InterPro" id="IPR023210">
    <property type="entry name" value="NADP_OxRdtase_dom"/>
</dbReference>
<dbReference type="InterPro" id="IPR050791">
    <property type="entry name" value="Aldo-Keto_reductase"/>
</dbReference>
<proteinExistence type="predicted"/>